<evidence type="ECO:0000313" key="7">
    <source>
        <dbReference type="Proteomes" id="UP000095009"/>
    </source>
</evidence>
<accession>A0A1E3PDK4</accession>
<gene>
    <name evidence="6" type="ORF">NADFUDRAFT_84141</name>
</gene>
<organism evidence="6 7">
    <name type="scientific">Nadsonia fulvescens var. elongata DSM 6958</name>
    <dbReference type="NCBI Taxonomy" id="857566"/>
    <lineage>
        <taxon>Eukaryota</taxon>
        <taxon>Fungi</taxon>
        <taxon>Dikarya</taxon>
        <taxon>Ascomycota</taxon>
        <taxon>Saccharomycotina</taxon>
        <taxon>Dipodascomycetes</taxon>
        <taxon>Dipodascales</taxon>
        <taxon>Dipodascales incertae sedis</taxon>
        <taxon>Nadsonia</taxon>
    </lineage>
</organism>
<keyword evidence="2 5" id="KW-0812">Transmembrane</keyword>
<dbReference type="GO" id="GO:0005794">
    <property type="term" value="C:Golgi apparatus"/>
    <property type="evidence" value="ECO:0007669"/>
    <property type="project" value="TreeGrafter"/>
</dbReference>
<evidence type="ECO:0000256" key="5">
    <source>
        <dbReference type="RuleBase" id="RU363107"/>
    </source>
</evidence>
<sequence length="178" mass="19564">MNSFATRFASGTVSDFASKFSIDRLRNEGASLQARFANIRPPQDFFDLKRVSKPQGWGDAQSRINYNLGHFSTNYAILFALLSVYSLLTNLLLLFVIIFVAASMLFISYLGGEDLNLGFTRLTTSQLYTGLLVIAVPLGFFASPFSTVLWLIGASGVTILGHASLMEKPIESAFEETV</sequence>
<feature type="transmembrane region" description="Helical" evidence="5">
    <location>
        <begin position="127"/>
        <end position="152"/>
    </location>
</feature>
<feature type="transmembrane region" description="Helical" evidence="5">
    <location>
        <begin position="75"/>
        <end position="107"/>
    </location>
</feature>
<keyword evidence="7" id="KW-1185">Reference proteome</keyword>
<dbReference type="OrthoDB" id="63113at2759"/>
<keyword evidence="4 5" id="KW-0472">Membrane</keyword>
<keyword evidence="3 5" id="KW-1133">Transmembrane helix</keyword>
<dbReference type="AlphaFoldDB" id="A0A1E3PDK4"/>
<dbReference type="Pfam" id="PF03208">
    <property type="entry name" value="PRA1"/>
    <property type="match status" value="1"/>
</dbReference>
<dbReference type="STRING" id="857566.A0A1E3PDK4"/>
<dbReference type="PANTHER" id="PTHR19317:SF0">
    <property type="entry name" value="PRENYLATED RAB ACCEPTOR PROTEIN 1"/>
    <property type="match status" value="1"/>
</dbReference>
<comment type="subcellular location">
    <subcellularLocation>
        <location evidence="1 5">Membrane</location>
        <topology evidence="1 5">Multi-pass membrane protein</topology>
    </subcellularLocation>
</comment>
<evidence type="ECO:0000256" key="1">
    <source>
        <dbReference type="ARBA" id="ARBA00004141"/>
    </source>
</evidence>
<evidence type="ECO:0000256" key="4">
    <source>
        <dbReference type="ARBA" id="ARBA00023136"/>
    </source>
</evidence>
<name>A0A1E3PDK4_9ASCO</name>
<evidence type="ECO:0000313" key="6">
    <source>
        <dbReference type="EMBL" id="ODQ63458.1"/>
    </source>
</evidence>
<reference evidence="6 7" key="1">
    <citation type="journal article" date="2016" name="Proc. Natl. Acad. Sci. U.S.A.">
        <title>Comparative genomics of biotechnologically important yeasts.</title>
        <authorList>
            <person name="Riley R."/>
            <person name="Haridas S."/>
            <person name="Wolfe K.H."/>
            <person name="Lopes M.R."/>
            <person name="Hittinger C.T."/>
            <person name="Goeker M."/>
            <person name="Salamov A.A."/>
            <person name="Wisecaver J.H."/>
            <person name="Long T.M."/>
            <person name="Calvey C.H."/>
            <person name="Aerts A.L."/>
            <person name="Barry K.W."/>
            <person name="Choi C."/>
            <person name="Clum A."/>
            <person name="Coughlan A.Y."/>
            <person name="Deshpande S."/>
            <person name="Douglass A.P."/>
            <person name="Hanson S.J."/>
            <person name="Klenk H.-P."/>
            <person name="LaButti K.M."/>
            <person name="Lapidus A."/>
            <person name="Lindquist E.A."/>
            <person name="Lipzen A.M."/>
            <person name="Meier-Kolthoff J.P."/>
            <person name="Ohm R.A."/>
            <person name="Otillar R.P."/>
            <person name="Pangilinan J.L."/>
            <person name="Peng Y."/>
            <person name="Rokas A."/>
            <person name="Rosa C.A."/>
            <person name="Scheuner C."/>
            <person name="Sibirny A.A."/>
            <person name="Slot J.C."/>
            <person name="Stielow J.B."/>
            <person name="Sun H."/>
            <person name="Kurtzman C.P."/>
            <person name="Blackwell M."/>
            <person name="Grigoriev I.V."/>
            <person name="Jeffries T.W."/>
        </authorList>
    </citation>
    <scope>NUCLEOTIDE SEQUENCE [LARGE SCALE GENOMIC DNA]</scope>
    <source>
        <strain evidence="6 7">DSM 6958</strain>
    </source>
</reference>
<evidence type="ECO:0000256" key="3">
    <source>
        <dbReference type="ARBA" id="ARBA00022989"/>
    </source>
</evidence>
<dbReference type="InterPro" id="IPR004895">
    <property type="entry name" value="Prenylated_rab_accept_PRA1"/>
</dbReference>
<comment type="similarity">
    <text evidence="5">Belongs to the PRA1 family.</text>
</comment>
<dbReference type="GO" id="GO:0016020">
    <property type="term" value="C:membrane"/>
    <property type="evidence" value="ECO:0007669"/>
    <property type="project" value="UniProtKB-SubCell"/>
</dbReference>
<dbReference type="Proteomes" id="UP000095009">
    <property type="component" value="Unassembled WGS sequence"/>
</dbReference>
<evidence type="ECO:0000256" key="2">
    <source>
        <dbReference type="ARBA" id="ARBA00022692"/>
    </source>
</evidence>
<proteinExistence type="inferred from homology"/>
<dbReference type="PANTHER" id="PTHR19317">
    <property type="entry name" value="PRENYLATED RAB ACCEPTOR 1-RELATED"/>
    <property type="match status" value="1"/>
</dbReference>
<dbReference type="EMBL" id="KV454414">
    <property type="protein sequence ID" value="ODQ63458.1"/>
    <property type="molecule type" value="Genomic_DNA"/>
</dbReference>
<protein>
    <recommendedName>
        <fullName evidence="5">PRA1 family protein</fullName>
    </recommendedName>
</protein>